<dbReference type="AlphaFoldDB" id="A0AAN7Z4M8"/>
<dbReference type="Gene3D" id="3.30.70.330">
    <property type="match status" value="1"/>
</dbReference>
<accession>A0AAN7Z4M8</accession>
<feature type="compositionally biased region" description="Polar residues" evidence="1">
    <location>
        <begin position="218"/>
        <end position="229"/>
    </location>
</feature>
<comment type="caution">
    <text evidence="2">The sequence shown here is derived from an EMBL/GenBank/DDBJ whole genome shotgun (WGS) entry which is preliminary data.</text>
</comment>
<reference evidence="2 3" key="1">
    <citation type="submission" date="2023-10" db="EMBL/GenBank/DDBJ databases">
        <title>Draft genome sequence of Xylaria bambusicola isolate GMP-LS, the root and basal stem rot pathogen of sugarcane in Indonesia.</title>
        <authorList>
            <person name="Selvaraj P."/>
            <person name="Muralishankar V."/>
            <person name="Muruganantham S."/>
            <person name="Sp S."/>
            <person name="Haryani S."/>
            <person name="Lau K.J.X."/>
            <person name="Naqvi N.I."/>
        </authorList>
    </citation>
    <scope>NUCLEOTIDE SEQUENCE [LARGE SCALE GENOMIC DNA]</scope>
    <source>
        <strain evidence="2">GMP-LS</strain>
    </source>
</reference>
<sequence length="894" mass="99245">MINGRRLTIAHISMGRWNREPLQTGSSEYDDRVGGGVSLTAVSDFDDNVQAPPSSNSICEKGIHVTESDDFNNTAKPSDPTVLVEAPNESPKRQASPESTVSTVSSVSGESSLEENAEIQDATLALMNMYNTGRRNRSATTPTHDSNFQDLIHGPPGNGASTAHSSPIKHIAQVDTGISETHQHLNGNTPYQHQSQIPAQIHYNAMAPVFTPTFGSNAKSYSGQNSPTTAKKMAVGDQSQGHVNGEAHSTQSTQVPYARASPGRRHYHEGGSVTSYSSAASPVQAMLVHPGPSYQKNQTNGFLAGRVRNQQGQKQGHMNGNTGHTYNGSNSLIVPTNGYQMPDGRIRERSISYDGVPYDEPACHGHWQYRTNNETPAMSVNGGSYQNWNMQNTPSSAARGYNYGLPNSASDGSMSQYYYTGQSNVPTALVQYDQEPVRCHPSVGPMDFGMPSKMTLANRSEMLQSLTEKGQPTLDDLLDTRFIPFIENYMYSYPTEENGVIVIKNLPYETTRGEIIALLGKTSKILNDRQEPIHIIMDRVTGKTQDAFCELSSLNAAIEIAERFAKGAENGRLPRLGSRVVEIELSSQTTLMKTVFPSSKNGVLWKGTRPQLVTGSAYAWENFSGFFTEEEMVMLGKHVENPQRTVYARICPERPYECMISTLRKIPWYMAENITIKQRHSVYECCMKMMGVLAGKINSNDNARRDRSRNDRGEPLEVDRLNPQLLDRLVTSAMLCPGFSVVQKHNIATIANLPAQKRREFNQPRFPDSWRHQWTLIPKVNMPIDVLEWYIAVIRAETERVVKSLGIHQKKLLEDIMEEKGLDGYWGFFWAEANFPVGLSWDNMSLTDCSRLEWQAIESILTRAIQGGNVPPSYTSGSYHTSSASTKEPTRLSY</sequence>
<dbReference type="Proteomes" id="UP001305414">
    <property type="component" value="Unassembled WGS sequence"/>
</dbReference>
<evidence type="ECO:0000313" key="2">
    <source>
        <dbReference type="EMBL" id="KAK5626888.1"/>
    </source>
</evidence>
<evidence type="ECO:0000313" key="3">
    <source>
        <dbReference type="Proteomes" id="UP001305414"/>
    </source>
</evidence>
<protein>
    <submittedName>
        <fullName evidence="2">Uncharacterized protein</fullName>
    </submittedName>
</protein>
<feature type="region of interest" description="Disordered" evidence="1">
    <location>
        <begin position="218"/>
        <end position="276"/>
    </location>
</feature>
<organism evidence="2 3">
    <name type="scientific">Xylaria bambusicola</name>
    <dbReference type="NCBI Taxonomy" id="326684"/>
    <lineage>
        <taxon>Eukaryota</taxon>
        <taxon>Fungi</taxon>
        <taxon>Dikarya</taxon>
        <taxon>Ascomycota</taxon>
        <taxon>Pezizomycotina</taxon>
        <taxon>Sordariomycetes</taxon>
        <taxon>Xylariomycetidae</taxon>
        <taxon>Xylariales</taxon>
        <taxon>Xylariaceae</taxon>
        <taxon>Xylaria</taxon>
    </lineage>
</organism>
<feature type="compositionally biased region" description="Polar residues" evidence="1">
    <location>
        <begin position="237"/>
        <end position="255"/>
    </location>
</feature>
<dbReference type="EMBL" id="JAWHQM010000004">
    <property type="protein sequence ID" value="KAK5626888.1"/>
    <property type="molecule type" value="Genomic_DNA"/>
</dbReference>
<dbReference type="InterPro" id="IPR012677">
    <property type="entry name" value="Nucleotide-bd_a/b_plait_sf"/>
</dbReference>
<dbReference type="SUPFAM" id="SSF54928">
    <property type="entry name" value="RNA-binding domain, RBD"/>
    <property type="match status" value="1"/>
</dbReference>
<feature type="compositionally biased region" description="Low complexity" evidence="1">
    <location>
        <begin position="96"/>
        <end position="111"/>
    </location>
</feature>
<gene>
    <name evidence="2" type="ORF">RRF57_002603</name>
</gene>
<keyword evidence="3" id="KW-1185">Reference proteome</keyword>
<dbReference type="GO" id="GO:0003676">
    <property type="term" value="F:nucleic acid binding"/>
    <property type="evidence" value="ECO:0007669"/>
    <property type="project" value="InterPro"/>
</dbReference>
<evidence type="ECO:0000256" key="1">
    <source>
        <dbReference type="SAM" id="MobiDB-lite"/>
    </source>
</evidence>
<dbReference type="InterPro" id="IPR035979">
    <property type="entry name" value="RBD_domain_sf"/>
</dbReference>
<proteinExistence type="predicted"/>
<name>A0AAN7Z4M8_9PEZI</name>
<feature type="region of interest" description="Disordered" evidence="1">
    <location>
        <begin position="313"/>
        <end position="333"/>
    </location>
</feature>
<feature type="region of interest" description="Disordered" evidence="1">
    <location>
        <begin position="873"/>
        <end position="894"/>
    </location>
</feature>
<feature type="region of interest" description="Disordered" evidence="1">
    <location>
        <begin position="68"/>
        <end position="115"/>
    </location>
</feature>